<sequence length="255" mass="28072">MILVGLGILYLTLTADAAGSENWAGFYLPSTSPAHRTAPGGADICLRAILEAQDRHGIPDNLLLAIGIQEAGRQVNGKLTVWPWTANSDGRGAFFDSKDALEDWVRKTQSTGKRSIDVGCMQVNQKWHAHHFASLSEATDPTANVDYAARFLRRLHAETGDWWEAAGRYHSSTKEFKDIYLRKLAQNQRLANASFAQLADLQGQAPIRAQSTRKQPGIHWSSDMTGSGAQVMRRVVSIYSATPLQPILPNYVEAN</sequence>
<comment type="caution">
    <text evidence="3">The sequence shown here is derived from an EMBL/GenBank/DDBJ whole genome shotgun (WGS) entry which is preliminary data.</text>
</comment>
<evidence type="ECO:0000259" key="2">
    <source>
        <dbReference type="Pfam" id="PF01464"/>
    </source>
</evidence>
<protein>
    <submittedName>
        <fullName evidence="3">Transglycosylase SLT domain-containing protein</fullName>
    </submittedName>
</protein>
<dbReference type="Proteomes" id="UP000468591">
    <property type="component" value="Unassembled WGS sequence"/>
</dbReference>
<name>A0A6P0CFF9_9RHOB</name>
<dbReference type="InterPro" id="IPR023346">
    <property type="entry name" value="Lysozyme-like_dom_sf"/>
</dbReference>
<dbReference type="InterPro" id="IPR008258">
    <property type="entry name" value="Transglycosylase_SLT_dom_1"/>
</dbReference>
<evidence type="ECO:0000313" key="4">
    <source>
        <dbReference type="Proteomes" id="UP000468591"/>
    </source>
</evidence>
<gene>
    <name evidence="3" type="ORF">GV827_15665</name>
</gene>
<comment type="similarity">
    <text evidence="1">Belongs to the virb1 family.</text>
</comment>
<dbReference type="CDD" id="cd13400">
    <property type="entry name" value="LT_IagB-like"/>
    <property type="match status" value="1"/>
</dbReference>
<dbReference type="EMBL" id="JAABNT010000010">
    <property type="protein sequence ID" value="NEK23835.1"/>
    <property type="molecule type" value="Genomic_DNA"/>
</dbReference>
<proteinExistence type="inferred from homology"/>
<dbReference type="Pfam" id="PF01464">
    <property type="entry name" value="SLT"/>
    <property type="match status" value="1"/>
</dbReference>
<evidence type="ECO:0000256" key="1">
    <source>
        <dbReference type="ARBA" id="ARBA00009387"/>
    </source>
</evidence>
<evidence type="ECO:0000313" key="3">
    <source>
        <dbReference type="EMBL" id="NEK23835.1"/>
    </source>
</evidence>
<dbReference type="AlphaFoldDB" id="A0A6P0CFF9"/>
<dbReference type="Gene3D" id="1.10.530.10">
    <property type="match status" value="1"/>
</dbReference>
<feature type="domain" description="Transglycosylase SLT" evidence="2">
    <location>
        <begin position="50"/>
        <end position="175"/>
    </location>
</feature>
<dbReference type="SUPFAM" id="SSF53955">
    <property type="entry name" value="Lysozyme-like"/>
    <property type="match status" value="1"/>
</dbReference>
<keyword evidence="4" id="KW-1185">Reference proteome</keyword>
<reference evidence="3 4" key="1">
    <citation type="submission" date="2020-01" db="EMBL/GenBank/DDBJ databases">
        <title>Sulfitobacter sediminilitoris sp. nov., isolated from a tidal flat.</title>
        <authorList>
            <person name="Park S."/>
            <person name="Yoon J.-H."/>
        </authorList>
    </citation>
    <scope>NUCLEOTIDE SEQUENCE [LARGE SCALE GENOMIC DNA]</scope>
    <source>
        <strain evidence="3 4">JBTF-M27</strain>
    </source>
</reference>
<accession>A0A6P0CFF9</accession>
<organism evidence="3 4">
    <name type="scientific">Sulfitobacter sediminilitoris</name>
    <dbReference type="NCBI Taxonomy" id="2698830"/>
    <lineage>
        <taxon>Bacteria</taxon>
        <taxon>Pseudomonadati</taxon>
        <taxon>Pseudomonadota</taxon>
        <taxon>Alphaproteobacteria</taxon>
        <taxon>Rhodobacterales</taxon>
        <taxon>Roseobacteraceae</taxon>
        <taxon>Sulfitobacter</taxon>
    </lineage>
</organism>